<dbReference type="Pfam" id="PF07552">
    <property type="entry name" value="Coat_X"/>
    <property type="match status" value="2"/>
</dbReference>
<dbReference type="GO" id="GO:0030435">
    <property type="term" value="P:sporulation resulting in formation of a cellular spore"/>
    <property type="evidence" value="ECO:0007669"/>
    <property type="project" value="InterPro"/>
</dbReference>
<evidence type="ECO:0000313" key="2">
    <source>
        <dbReference type="EMBL" id="MYL65681.1"/>
    </source>
</evidence>
<keyword evidence="2" id="KW-0946">Virion</keyword>
<dbReference type="AlphaFoldDB" id="A0A845F4H9"/>
<feature type="domain" description="Spore coat protein X/V" evidence="1">
    <location>
        <begin position="44"/>
        <end position="99"/>
    </location>
</feature>
<feature type="domain" description="Spore coat protein X/V" evidence="1">
    <location>
        <begin position="107"/>
        <end position="164"/>
    </location>
</feature>
<dbReference type="Proteomes" id="UP000447833">
    <property type="component" value="Unassembled WGS sequence"/>
</dbReference>
<keyword evidence="2" id="KW-0167">Capsid protein</keyword>
<dbReference type="InterPro" id="IPR011428">
    <property type="entry name" value="Spore_coat_X/V"/>
</dbReference>
<accession>A0A845F4H9</accession>
<dbReference type="EMBL" id="WMEY01000009">
    <property type="protein sequence ID" value="MYL65681.1"/>
    <property type="molecule type" value="Genomic_DNA"/>
</dbReference>
<gene>
    <name evidence="2" type="ORF">GLW07_20175</name>
</gene>
<dbReference type="GO" id="GO:0031160">
    <property type="term" value="C:spore wall"/>
    <property type="evidence" value="ECO:0007669"/>
    <property type="project" value="InterPro"/>
</dbReference>
<proteinExistence type="predicted"/>
<reference evidence="2 3" key="1">
    <citation type="submission" date="2019-11" db="EMBL/GenBank/DDBJ databases">
        <title>Genome sequences of 17 halophilic strains isolated from different environments.</title>
        <authorList>
            <person name="Furrow R.E."/>
        </authorList>
    </citation>
    <scope>NUCLEOTIDE SEQUENCE [LARGE SCALE GENOMIC DNA]</scope>
    <source>
        <strain evidence="2 3">22506_14_FS</strain>
    </source>
</reference>
<protein>
    <submittedName>
        <fullName evidence="2">Spore coat protein</fullName>
    </submittedName>
</protein>
<name>A0A845F4H9_9BACL</name>
<sequence length="165" mass="18252">MRDVWVRRVDGGKPVNTTTNNTTVNRKWNALDASCCHPSSTEKTIEQEAKETSKTVQYSEESITIVDSCDINISSTDLQAAISLQVALQVAIGLVLSISLADNEQADQIAQDLFQKISIKQINRQHTFIENSRNVTISTTDADLTINIQVLLQVLVALLVRLDIL</sequence>
<comment type="caution">
    <text evidence="2">The sequence shown here is derived from an EMBL/GenBank/DDBJ whole genome shotgun (WGS) entry which is preliminary data.</text>
</comment>
<dbReference type="RefSeq" id="WP_160921255.1">
    <property type="nucleotide sequence ID" value="NZ_WMEY01000009.1"/>
</dbReference>
<evidence type="ECO:0000313" key="3">
    <source>
        <dbReference type="Proteomes" id="UP000447833"/>
    </source>
</evidence>
<evidence type="ECO:0000259" key="1">
    <source>
        <dbReference type="Pfam" id="PF07552"/>
    </source>
</evidence>
<organism evidence="2 3">
    <name type="scientific">Guptibacillus hwajinpoensis</name>
    <dbReference type="NCBI Taxonomy" id="208199"/>
    <lineage>
        <taxon>Bacteria</taxon>
        <taxon>Bacillati</taxon>
        <taxon>Bacillota</taxon>
        <taxon>Bacilli</taxon>
        <taxon>Bacillales</taxon>
        <taxon>Guptibacillaceae</taxon>
        <taxon>Guptibacillus</taxon>
    </lineage>
</organism>